<dbReference type="InterPro" id="IPR003719">
    <property type="entry name" value="Phenazine_PhzF-like"/>
</dbReference>
<comment type="caution">
    <text evidence="4">The sequence shown here is derived from an EMBL/GenBank/DDBJ whole genome shotgun (WGS) entry which is preliminary data.</text>
</comment>
<reference evidence="4 5" key="1">
    <citation type="submission" date="2020-08" db="EMBL/GenBank/DDBJ databases">
        <title>Acidobacteriota in marine sediments use diverse sulfur dissimilation pathways.</title>
        <authorList>
            <person name="Wasmund K."/>
        </authorList>
    </citation>
    <scope>NUCLEOTIDE SEQUENCE [LARGE SCALE GENOMIC DNA]</scope>
    <source>
        <strain evidence="4">MAG AM3-A</strain>
    </source>
</reference>
<evidence type="ECO:0000256" key="3">
    <source>
        <dbReference type="PIRSR" id="PIRSR016184-1"/>
    </source>
</evidence>
<dbReference type="Pfam" id="PF02567">
    <property type="entry name" value="PhzC-PhzF"/>
    <property type="match status" value="1"/>
</dbReference>
<dbReference type="EMBL" id="JACXWA010000015">
    <property type="protein sequence ID" value="MBD3869973.1"/>
    <property type="molecule type" value="Genomic_DNA"/>
</dbReference>
<dbReference type="AlphaFoldDB" id="A0A8J7CMY1"/>
<dbReference type="PANTHER" id="PTHR13774">
    <property type="entry name" value="PHENAZINE BIOSYNTHESIS PROTEIN"/>
    <property type="match status" value="1"/>
</dbReference>
<dbReference type="GO" id="GO:0005737">
    <property type="term" value="C:cytoplasm"/>
    <property type="evidence" value="ECO:0007669"/>
    <property type="project" value="TreeGrafter"/>
</dbReference>
<dbReference type="Gene3D" id="3.10.310.10">
    <property type="entry name" value="Diaminopimelate Epimerase, Chain A, domain 1"/>
    <property type="match status" value="2"/>
</dbReference>
<keyword evidence="2" id="KW-0413">Isomerase</keyword>
<feature type="active site" evidence="3">
    <location>
        <position position="45"/>
    </location>
</feature>
<evidence type="ECO:0000256" key="1">
    <source>
        <dbReference type="ARBA" id="ARBA00008270"/>
    </source>
</evidence>
<gene>
    <name evidence="4" type="ORF">IFJ97_01270</name>
</gene>
<accession>A0A8J7CMY1</accession>
<comment type="similarity">
    <text evidence="1">Belongs to the PhzF family.</text>
</comment>
<dbReference type="PANTHER" id="PTHR13774:SF17">
    <property type="entry name" value="PHENAZINE BIOSYNTHESIS-LIKE DOMAIN-CONTAINING PROTEIN"/>
    <property type="match status" value="1"/>
</dbReference>
<sequence>MIPFFEVHSFTKNIFHGNPAGVCPLDRWIDDDSMQRIASENSLSETAFFVPKEDHYELRWFTPTVEVDLCGHATLATAYVLFDHLGQEGDTIVFHTRSGELTVWKDNDFLIMDFPSRPPESTDIPEHIIAGLGCEIENISKARDYLIVLESEEEVRKLQPDFSELAKIDCEGIIVTAPGDEVDFVSRFFAPRMGIAEDPVTGSAHSTLTPYWAERLGKKRLTARQVSERGGDLWCKLMGDRVQIAGHAVLYVKGFLNWDGA</sequence>
<evidence type="ECO:0000313" key="5">
    <source>
        <dbReference type="Proteomes" id="UP000598633"/>
    </source>
</evidence>
<dbReference type="Proteomes" id="UP000598633">
    <property type="component" value="Unassembled WGS sequence"/>
</dbReference>
<evidence type="ECO:0000256" key="2">
    <source>
        <dbReference type="ARBA" id="ARBA00023235"/>
    </source>
</evidence>
<proteinExistence type="inferred from homology"/>
<protein>
    <submittedName>
        <fullName evidence="4">PhzF family phenazine biosynthesis protein</fullName>
    </submittedName>
</protein>
<organism evidence="4 5">
    <name type="scientific">Candidatus Sulfomarinibacter kjeldsenii</name>
    <dbReference type="NCBI Taxonomy" id="2885994"/>
    <lineage>
        <taxon>Bacteria</taxon>
        <taxon>Pseudomonadati</taxon>
        <taxon>Acidobacteriota</taxon>
        <taxon>Thermoanaerobaculia</taxon>
        <taxon>Thermoanaerobaculales</taxon>
        <taxon>Candidatus Sulfomarinibacteraceae</taxon>
        <taxon>Candidatus Sulfomarinibacter</taxon>
    </lineage>
</organism>
<name>A0A8J7CMY1_9BACT</name>
<dbReference type="SUPFAM" id="SSF54506">
    <property type="entry name" value="Diaminopimelate epimerase-like"/>
    <property type="match status" value="1"/>
</dbReference>
<dbReference type="GO" id="GO:0016853">
    <property type="term" value="F:isomerase activity"/>
    <property type="evidence" value="ECO:0007669"/>
    <property type="project" value="UniProtKB-KW"/>
</dbReference>
<evidence type="ECO:0000313" key="4">
    <source>
        <dbReference type="EMBL" id="MBD3869973.1"/>
    </source>
</evidence>
<dbReference type="NCBIfam" id="TIGR00654">
    <property type="entry name" value="PhzF_family"/>
    <property type="match status" value="1"/>
</dbReference>
<dbReference type="PIRSF" id="PIRSF016184">
    <property type="entry name" value="PhzC_PhzF"/>
    <property type="match status" value="1"/>
</dbReference>